<proteinExistence type="predicted"/>
<reference evidence="7" key="2">
    <citation type="submission" date="2023-05" db="EMBL/GenBank/DDBJ databases">
        <authorList>
            <consortium name="Lawrence Berkeley National Laboratory"/>
            <person name="Steindorff A."/>
            <person name="Hensen N."/>
            <person name="Bonometti L."/>
            <person name="Westerberg I."/>
            <person name="Brannstrom I.O."/>
            <person name="Guillou S."/>
            <person name="Cros-Aarteil S."/>
            <person name="Calhoun S."/>
            <person name="Haridas S."/>
            <person name="Kuo A."/>
            <person name="Mondo S."/>
            <person name="Pangilinan J."/>
            <person name="Riley R."/>
            <person name="Labutti K."/>
            <person name="Andreopoulos B."/>
            <person name="Lipzen A."/>
            <person name="Chen C."/>
            <person name="Yanf M."/>
            <person name="Daum C."/>
            <person name="Ng V."/>
            <person name="Clum A."/>
            <person name="Ohm R."/>
            <person name="Martin F."/>
            <person name="Silar P."/>
            <person name="Natvig D."/>
            <person name="Lalanne C."/>
            <person name="Gautier V."/>
            <person name="Ament-Velasquez S.L."/>
            <person name="Kruys A."/>
            <person name="Hutchinson M.I."/>
            <person name="Powell A.J."/>
            <person name="Barry K."/>
            <person name="Miller A.N."/>
            <person name="Grigoriev I.V."/>
            <person name="Debuchy R."/>
            <person name="Gladieux P."/>
            <person name="Thoren M.H."/>
            <person name="Johannesson H."/>
        </authorList>
    </citation>
    <scope>NUCLEOTIDE SEQUENCE</scope>
    <source>
        <strain evidence="7">CBS 508.74</strain>
    </source>
</reference>
<dbReference type="Pfam" id="PF12329">
    <property type="entry name" value="TMF_DNA_bd"/>
    <property type="match status" value="1"/>
</dbReference>
<dbReference type="InterPro" id="IPR022092">
    <property type="entry name" value="TMF_DNA-bd"/>
</dbReference>
<evidence type="ECO:0000256" key="3">
    <source>
        <dbReference type="ARBA" id="ARBA00023054"/>
    </source>
</evidence>
<feature type="compositionally biased region" description="Basic and acidic residues" evidence="5">
    <location>
        <begin position="65"/>
        <end position="74"/>
    </location>
</feature>
<accession>A0AAN6TN20</accession>
<feature type="region of interest" description="Disordered" evidence="5">
    <location>
        <begin position="529"/>
        <end position="556"/>
    </location>
</feature>
<organism evidence="7 8">
    <name type="scientific">Canariomyces notabilis</name>
    <dbReference type="NCBI Taxonomy" id="2074819"/>
    <lineage>
        <taxon>Eukaryota</taxon>
        <taxon>Fungi</taxon>
        <taxon>Dikarya</taxon>
        <taxon>Ascomycota</taxon>
        <taxon>Pezizomycotina</taxon>
        <taxon>Sordariomycetes</taxon>
        <taxon>Sordariomycetidae</taxon>
        <taxon>Sordariales</taxon>
        <taxon>Chaetomiaceae</taxon>
        <taxon>Canariomyces</taxon>
    </lineage>
</organism>
<reference evidence="7" key="1">
    <citation type="journal article" date="2023" name="Mol. Phylogenet. Evol.">
        <title>Genome-scale phylogeny and comparative genomics of the fungal order Sordariales.</title>
        <authorList>
            <person name="Hensen N."/>
            <person name="Bonometti L."/>
            <person name="Westerberg I."/>
            <person name="Brannstrom I.O."/>
            <person name="Guillou S."/>
            <person name="Cros-Aarteil S."/>
            <person name="Calhoun S."/>
            <person name="Haridas S."/>
            <person name="Kuo A."/>
            <person name="Mondo S."/>
            <person name="Pangilinan J."/>
            <person name="Riley R."/>
            <person name="LaButti K."/>
            <person name="Andreopoulos B."/>
            <person name="Lipzen A."/>
            <person name="Chen C."/>
            <person name="Yan M."/>
            <person name="Daum C."/>
            <person name="Ng V."/>
            <person name="Clum A."/>
            <person name="Steindorff A."/>
            <person name="Ohm R.A."/>
            <person name="Martin F."/>
            <person name="Silar P."/>
            <person name="Natvig D.O."/>
            <person name="Lalanne C."/>
            <person name="Gautier V."/>
            <person name="Ament-Velasquez S.L."/>
            <person name="Kruys A."/>
            <person name="Hutchinson M.I."/>
            <person name="Powell A.J."/>
            <person name="Barry K."/>
            <person name="Miller A.N."/>
            <person name="Grigoriev I.V."/>
            <person name="Debuchy R."/>
            <person name="Gladieux P."/>
            <person name="Hiltunen Thoren M."/>
            <person name="Johannesson H."/>
        </authorList>
    </citation>
    <scope>NUCLEOTIDE SEQUENCE</scope>
    <source>
        <strain evidence="7">CBS 508.74</strain>
    </source>
</reference>
<evidence type="ECO:0000259" key="6">
    <source>
        <dbReference type="Pfam" id="PF12325"/>
    </source>
</evidence>
<keyword evidence="2" id="KW-0333">Golgi apparatus</keyword>
<evidence type="ECO:0000256" key="1">
    <source>
        <dbReference type="ARBA" id="ARBA00004555"/>
    </source>
</evidence>
<dbReference type="RefSeq" id="XP_064674806.1">
    <property type="nucleotide sequence ID" value="XM_064814034.1"/>
</dbReference>
<dbReference type="Gene3D" id="1.20.5.340">
    <property type="match status" value="1"/>
</dbReference>
<feature type="region of interest" description="Disordered" evidence="5">
    <location>
        <begin position="27"/>
        <end position="227"/>
    </location>
</feature>
<feature type="coiled-coil region" evidence="4">
    <location>
        <begin position="798"/>
        <end position="898"/>
    </location>
</feature>
<feature type="compositionally biased region" description="Polar residues" evidence="5">
    <location>
        <begin position="173"/>
        <end position="187"/>
    </location>
</feature>
<dbReference type="SUPFAM" id="SSF57997">
    <property type="entry name" value="Tropomyosin"/>
    <property type="match status" value="1"/>
</dbReference>
<dbReference type="EMBL" id="MU853332">
    <property type="protein sequence ID" value="KAK4117236.1"/>
    <property type="molecule type" value="Genomic_DNA"/>
</dbReference>
<name>A0AAN6TN20_9PEZI</name>
<keyword evidence="8" id="KW-1185">Reference proteome</keyword>
<comment type="caution">
    <text evidence="7">The sequence shown here is derived from an EMBL/GenBank/DDBJ whole genome shotgun (WGS) entry which is preliminary data.</text>
</comment>
<feature type="compositionally biased region" description="Polar residues" evidence="5">
    <location>
        <begin position="132"/>
        <end position="144"/>
    </location>
</feature>
<feature type="compositionally biased region" description="Polar residues" evidence="5">
    <location>
        <begin position="696"/>
        <end position="708"/>
    </location>
</feature>
<dbReference type="PANTHER" id="PTHR46515:SF1">
    <property type="entry name" value="TATA ELEMENT MODULATORY FACTOR"/>
    <property type="match status" value="1"/>
</dbReference>
<evidence type="ECO:0000256" key="2">
    <source>
        <dbReference type="ARBA" id="ARBA00023034"/>
    </source>
</evidence>
<dbReference type="GO" id="GO:0005783">
    <property type="term" value="C:endoplasmic reticulum"/>
    <property type="evidence" value="ECO:0007669"/>
    <property type="project" value="TreeGrafter"/>
</dbReference>
<dbReference type="AlphaFoldDB" id="A0AAN6TN20"/>
<dbReference type="GO" id="GO:0005794">
    <property type="term" value="C:Golgi apparatus"/>
    <property type="evidence" value="ECO:0007669"/>
    <property type="project" value="UniProtKB-SubCell"/>
</dbReference>
<keyword evidence="3 4" id="KW-0175">Coiled coil</keyword>
<dbReference type="InterPro" id="IPR052602">
    <property type="entry name" value="Growth_transcription_reg"/>
</dbReference>
<protein>
    <recommendedName>
        <fullName evidence="6">TATA element modulatory factor 1 TATA binding domain-containing protein</fullName>
    </recommendedName>
</protein>
<comment type="subcellular location">
    <subcellularLocation>
        <location evidence="1">Golgi apparatus</location>
    </subcellularLocation>
</comment>
<feature type="region of interest" description="Disordered" evidence="5">
    <location>
        <begin position="627"/>
        <end position="780"/>
    </location>
</feature>
<gene>
    <name evidence="7" type="ORF">N656DRAFT_773312</name>
</gene>
<feature type="compositionally biased region" description="Low complexity" evidence="5">
    <location>
        <begin position="32"/>
        <end position="50"/>
    </location>
</feature>
<feature type="compositionally biased region" description="Gly residues" evidence="5">
    <location>
        <begin position="677"/>
        <end position="688"/>
    </location>
</feature>
<dbReference type="Proteomes" id="UP001302812">
    <property type="component" value="Unassembled WGS sequence"/>
</dbReference>
<dbReference type="PANTHER" id="PTHR46515">
    <property type="entry name" value="TATA ELEMENT MODULATORY FACTOR TMF1"/>
    <property type="match status" value="1"/>
</dbReference>
<evidence type="ECO:0000256" key="4">
    <source>
        <dbReference type="SAM" id="Coils"/>
    </source>
</evidence>
<dbReference type="Pfam" id="PF12325">
    <property type="entry name" value="TMF_TATA_bd"/>
    <property type="match status" value="1"/>
</dbReference>
<feature type="compositionally biased region" description="Gly residues" evidence="5">
    <location>
        <begin position="762"/>
        <end position="777"/>
    </location>
</feature>
<evidence type="ECO:0000313" key="7">
    <source>
        <dbReference type="EMBL" id="KAK4117236.1"/>
    </source>
</evidence>
<dbReference type="InterPro" id="IPR022091">
    <property type="entry name" value="TMF_TATA-bd"/>
</dbReference>
<feature type="domain" description="TATA element modulatory factor 1 TATA binding" evidence="6">
    <location>
        <begin position="785"/>
        <end position="898"/>
    </location>
</feature>
<feature type="coiled-coil region" evidence="4">
    <location>
        <begin position="235"/>
        <end position="473"/>
    </location>
</feature>
<sequence length="901" mass="97276">MAAPTRWGSFLSQAVAGVEARLDTILADNDDSAAQQKDAKPPAAASPAKQNPGAGPSRGPSNARPSDRLQEKLARALAAKAAGQKSDSAARSSMSTQGSPRQSIDAPSRNSTDSIDAASPAANEVSMDAASTRGSQEVSRQSQDGRPADPSANEASANGEKETQTPAEEVNDARSSADLQHPVTSAPKSPPAMVLPVANSLISTKSALDDAEDDGQAKQGDNALEEAQLQHQEEIHGYVERIDALEAKLQFLAREATESARKAALAAPAGSVEKKLAEKDQQIAQLMEEGKNLASTEQKHRAILKKLRAKIAEEEKELGNLQAAKAKTDKEVESLRVRARRADELERTHDDLQKRLDQTQKELGVLRPEIRSKDSTIAELRAQLQKAVEQADAMTAKVNEQAREQDKRRIADLEEEVAALKVEKNLVADRAKAQATELREKAERANERARALELELKAEVQVLEGKLEAMRIRAEEASSGVAGDSQAKLLRQIETLQTQYSIASENWQGIETTLLARITGLEKEKDEALRRESEMRRKAREATVRAKRHEEELEETKTKIPTIQQDVKSYQSQLDSLKKRAEEAEAALAKAKAEFDKEKQAWEVEREERQLLRQPVERPRSWLEDLPGGSFINRDSRPASPQLLAPQRTMSTDFLGISSLTGKGPRKVSAPSSNSDAGGGGGGGGGGFFSRRPSAQVLTRPSLPSSQPGGAGSGIFSPLSVFSPTTSEAPPHPHSLDREVQQGEDAFGGGETTASSPQQQPPGGGGSGGGNGNGNGGTLLQDMVSVSTVTAGPSVQLVERMSAAIRRLESEKVAAREELARISKQRDEARAEIVALMREVEGNKAAAKQLAALEAEVAEVRERYETTLELLGEKSELVEELRADVEDVKAMYRDLVERTIK</sequence>
<evidence type="ECO:0000313" key="8">
    <source>
        <dbReference type="Proteomes" id="UP001302812"/>
    </source>
</evidence>
<feature type="compositionally biased region" description="Polar residues" evidence="5">
    <location>
        <begin position="85"/>
        <end position="102"/>
    </location>
</feature>
<evidence type="ECO:0000256" key="5">
    <source>
        <dbReference type="SAM" id="MobiDB-lite"/>
    </source>
</evidence>
<dbReference type="GeneID" id="89938159"/>